<keyword evidence="11" id="KW-0813">Transport</keyword>
<evidence type="ECO:0000256" key="8">
    <source>
        <dbReference type="ARBA" id="ARBA00035120"/>
    </source>
</evidence>
<proteinExistence type="inferred from homology"/>
<keyword evidence="13" id="KW-1185">Reference proteome</keyword>
<evidence type="ECO:0000256" key="11">
    <source>
        <dbReference type="HAMAP-Rule" id="MF_00454"/>
    </source>
</evidence>
<organism evidence="12 13">
    <name type="scientific">Blastococcus deserti</name>
    <dbReference type="NCBI Taxonomy" id="2259033"/>
    <lineage>
        <taxon>Bacteria</taxon>
        <taxon>Bacillati</taxon>
        <taxon>Actinomycetota</taxon>
        <taxon>Actinomycetes</taxon>
        <taxon>Geodermatophilales</taxon>
        <taxon>Geodermatophilaceae</taxon>
        <taxon>Blastococcus</taxon>
    </lineage>
</organism>
<dbReference type="InterPro" id="IPR003691">
    <property type="entry name" value="FluC"/>
</dbReference>
<comment type="caution">
    <text evidence="12">The sequence shown here is derived from an EMBL/GenBank/DDBJ whole genome shotgun (WGS) entry which is preliminary data.</text>
</comment>
<comment type="similarity">
    <text evidence="8 11">Belongs to the fluoride channel Fluc/FEX (TC 1.A.43) family.</text>
</comment>
<comment type="activity regulation">
    <text evidence="11">Na(+) is not transported, but it plays an essential structural role and its presence is essential for fluoride channel function.</text>
</comment>
<keyword evidence="6 11" id="KW-0472">Membrane</keyword>
<dbReference type="Pfam" id="PF02641">
    <property type="entry name" value="DUF190"/>
    <property type="match status" value="1"/>
</dbReference>
<evidence type="ECO:0000256" key="6">
    <source>
        <dbReference type="ARBA" id="ARBA00023136"/>
    </source>
</evidence>
<dbReference type="HAMAP" id="MF_00454">
    <property type="entry name" value="FluC"/>
    <property type="match status" value="1"/>
</dbReference>
<evidence type="ECO:0000256" key="10">
    <source>
        <dbReference type="ARBA" id="ARBA00049940"/>
    </source>
</evidence>
<dbReference type="SUPFAM" id="SSF54913">
    <property type="entry name" value="GlnB-like"/>
    <property type="match status" value="1"/>
</dbReference>
<evidence type="ECO:0000256" key="4">
    <source>
        <dbReference type="ARBA" id="ARBA00022692"/>
    </source>
</evidence>
<comment type="similarity">
    <text evidence="2">Belongs to the UPF0166 family.</text>
</comment>
<evidence type="ECO:0000313" key="13">
    <source>
        <dbReference type="Proteomes" id="UP001597402"/>
    </source>
</evidence>
<keyword evidence="7 11" id="KW-0407">Ion channel</keyword>
<evidence type="ECO:0000256" key="9">
    <source>
        <dbReference type="ARBA" id="ARBA00035585"/>
    </source>
</evidence>
<name>A0ABW4XGR5_9ACTN</name>
<keyword evidence="11" id="KW-0479">Metal-binding</keyword>
<evidence type="ECO:0000256" key="3">
    <source>
        <dbReference type="ARBA" id="ARBA00022475"/>
    </source>
</evidence>
<evidence type="ECO:0000313" key="12">
    <source>
        <dbReference type="EMBL" id="MFD2094203.1"/>
    </source>
</evidence>
<feature type="binding site" evidence="11">
    <location>
        <position position="128"/>
    </location>
    <ligand>
        <name>Na(+)</name>
        <dbReference type="ChEBI" id="CHEBI:29101"/>
        <note>structural</note>
    </ligand>
</feature>
<dbReference type="EMBL" id="JBHUHP010000030">
    <property type="protein sequence ID" value="MFD2094203.1"/>
    <property type="molecule type" value="Genomic_DNA"/>
</dbReference>
<gene>
    <name evidence="11" type="primary">fluC</name>
    <name evidence="11" type="synonym">crcB</name>
    <name evidence="12" type="ORF">ACFSHS_21765</name>
</gene>
<feature type="binding site" evidence="11">
    <location>
        <position position="131"/>
    </location>
    <ligand>
        <name>Na(+)</name>
        <dbReference type="ChEBI" id="CHEBI:29101"/>
        <note>structural</note>
    </ligand>
</feature>
<accession>A0ABW4XGR5</accession>
<evidence type="ECO:0000256" key="2">
    <source>
        <dbReference type="ARBA" id="ARBA00010554"/>
    </source>
</evidence>
<comment type="catalytic activity">
    <reaction evidence="9">
        <text>fluoride(in) = fluoride(out)</text>
        <dbReference type="Rhea" id="RHEA:76159"/>
        <dbReference type="ChEBI" id="CHEBI:17051"/>
    </reaction>
    <physiologicalReaction direction="left-to-right" evidence="9">
        <dbReference type="Rhea" id="RHEA:76160"/>
    </physiologicalReaction>
</comment>
<keyword evidence="5 11" id="KW-1133">Transmembrane helix</keyword>
<dbReference type="Proteomes" id="UP001597402">
    <property type="component" value="Unassembled WGS sequence"/>
</dbReference>
<dbReference type="InterPro" id="IPR003793">
    <property type="entry name" value="UPF0166"/>
</dbReference>
<keyword evidence="11" id="KW-0915">Sodium</keyword>
<evidence type="ECO:0000256" key="1">
    <source>
        <dbReference type="ARBA" id="ARBA00004651"/>
    </source>
</evidence>
<evidence type="ECO:0000256" key="7">
    <source>
        <dbReference type="ARBA" id="ARBA00023303"/>
    </source>
</evidence>
<protein>
    <recommendedName>
        <fullName evidence="11">Fluoride-specific ion channel FluC</fullName>
    </recommendedName>
</protein>
<dbReference type="InterPro" id="IPR015867">
    <property type="entry name" value="N-reg_PII/ATP_PRibTrfase_C"/>
</dbReference>
<dbReference type="Gene3D" id="3.30.70.120">
    <property type="match status" value="1"/>
</dbReference>
<comment type="function">
    <text evidence="10 11">Fluoride-specific ion channel. Important for reducing fluoride concentration in the cell, thus reducing its toxicity.</text>
</comment>
<dbReference type="RefSeq" id="WP_376880779.1">
    <property type="nucleotide sequence ID" value="NZ_JBHUHP010000030.1"/>
</dbReference>
<sequence length="188" mass="20340">MHSTRILSLAEDLPISVVIVDTAERIEALLPDLKDRRRRAGARGGRPRRAPRRTGDGMTVPWVALGAAIGAPARYLTDRAVQGRHERVLPWGTPTGDMIGSFLLGRLTAMSTHLPPAVGAAIGVGFCGALTTYSTHHLQHVRYEILRLLEDRARFYAAANVVDVRLLGGFGAVGLGWTLGTWSPDRCA</sequence>
<keyword evidence="4 11" id="KW-0812">Transmembrane</keyword>
<keyword evidence="11" id="KW-0406">Ion transport</keyword>
<dbReference type="Pfam" id="PF02537">
    <property type="entry name" value="CRCB"/>
    <property type="match status" value="1"/>
</dbReference>
<dbReference type="InterPro" id="IPR011322">
    <property type="entry name" value="N-reg_PII-like_a/b"/>
</dbReference>
<evidence type="ECO:0000256" key="5">
    <source>
        <dbReference type="ARBA" id="ARBA00022989"/>
    </source>
</evidence>
<keyword evidence="3 11" id="KW-1003">Cell membrane</keyword>
<comment type="subcellular location">
    <subcellularLocation>
        <location evidence="1 11">Cell membrane</location>
        <topology evidence="1 11">Multi-pass membrane protein</topology>
    </subcellularLocation>
</comment>
<reference evidence="13" key="1">
    <citation type="journal article" date="2019" name="Int. J. Syst. Evol. Microbiol.">
        <title>The Global Catalogue of Microorganisms (GCM) 10K type strain sequencing project: providing services to taxonomists for standard genome sequencing and annotation.</title>
        <authorList>
            <consortium name="The Broad Institute Genomics Platform"/>
            <consortium name="The Broad Institute Genome Sequencing Center for Infectious Disease"/>
            <person name="Wu L."/>
            <person name="Ma J."/>
        </authorList>
    </citation>
    <scope>NUCLEOTIDE SEQUENCE [LARGE SCALE GENOMIC DNA]</scope>
    <source>
        <strain evidence="13">JCM 3338</strain>
    </source>
</reference>